<feature type="transmembrane region" description="Helical" evidence="6">
    <location>
        <begin position="314"/>
        <end position="338"/>
    </location>
</feature>
<keyword evidence="2" id="KW-1003">Cell membrane</keyword>
<feature type="transmembrane region" description="Helical" evidence="6">
    <location>
        <begin position="130"/>
        <end position="148"/>
    </location>
</feature>
<keyword evidence="3 6" id="KW-0812">Transmembrane</keyword>
<dbReference type="InterPro" id="IPR050833">
    <property type="entry name" value="Poly_Biosynth_Transport"/>
</dbReference>
<dbReference type="EMBL" id="PJKN01000004">
    <property type="protein sequence ID" value="PNC56048.1"/>
    <property type="molecule type" value="Genomic_DNA"/>
</dbReference>
<dbReference type="PANTHER" id="PTHR30250:SF26">
    <property type="entry name" value="PSMA PROTEIN"/>
    <property type="match status" value="1"/>
</dbReference>
<feature type="transmembrane region" description="Helical" evidence="6">
    <location>
        <begin position="344"/>
        <end position="370"/>
    </location>
</feature>
<feature type="transmembrane region" description="Helical" evidence="6">
    <location>
        <begin position="403"/>
        <end position="424"/>
    </location>
</feature>
<accession>A0AAP8T954</accession>
<organism evidence="7 8">
    <name type="scientific">Akkermansia muciniphila</name>
    <dbReference type="NCBI Taxonomy" id="239935"/>
    <lineage>
        <taxon>Bacteria</taxon>
        <taxon>Pseudomonadati</taxon>
        <taxon>Verrucomicrobiota</taxon>
        <taxon>Verrucomicrobiia</taxon>
        <taxon>Verrucomicrobiales</taxon>
        <taxon>Akkermansiaceae</taxon>
        <taxon>Akkermansia</taxon>
    </lineage>
</organism>
<feature type="transmembrane region" description="Helical" evidence="6">
    <location>
        <begin position="377"/>
        <end position="397"/>
    </location>
</feature>
<evidence type="ECO:0000313" key="7">
    <source>
        <dbReference type="EMBL" id="PNC56048.1"/>
    </source>
</evidence>
<keyword evidence="5 6" id="KW-0472">Membrane</keyword>
<feature type="transmembrane region" description="Helical" evidence="6">
    <location>
        <begin position="87"/>
        <end position="114"/>
    </location>
</feature>
<evidence type="ECO:0000256" key="6">
    <source>
        <dbReference type="SAM" id="Phobius"/>
    </source>
</evidence>
<feature type="transmembrane region" description="Helical" evidence="6">
    <location>
        <begin position="187"/>
        <end position="208"/>
    </location>
</feature>
<feature type="transmembrane region" description="Helical" evidence="6">
    <location>
        <begin position="258"/>
        <end position="284"/>
    </location>
</feature>
<evidence type="ECO:0000256" key="3">
    <source>
        <dbReference type="ARBA" id="ARBA00022692"/>
    </source>
</evidence>
<keyword evidence="4 6" id="KW-1133">Transmembrane helix</keyword>
<feature type="transmembrane region" description="Helical" evidence="6">
    <location>
        <begin position="436"/>
        <end position="460"/>
    </location>
</feature>
<name>A0AAP8T954_9BACT</name>
<proteinExistence type="predicted"/>
<feature type="transmembrane region" description="Helical" evidence="6">
    <location>
        <begin position="44"/>
        <end position="66"/>
    </location>
</feature>
<dbReference type="PANTHER" id="PTHR30250">
    <property type="entry name" value="PST FAMILY PREDICTED COLANIC ACID TRANSPORTER"/>
    <property type="match status" value="1"/>
</dbReference>
<dbReference type="AlphaFoldDB" id="A0AAP8T954"/>
<reference evidence="7 8" key="1">
    <citation type="journal article" date="2017" name="BMC Genomics">
        <title>Genome sequencing of 39 Akkermansia muciniphila isolates reveals its population structure, genomic and functional diverisity, and global distribution in mammalian gut microbiotas.</title>
        <authorList>
            <person name="Guo X."/>
            <person name="Li S."/>
            <person name="Zhang J."/>
            <person name="Wu F."/>
            <person name="Li X."/>
            <person name="Wu D."/>
            <person name="Zhang M."/>
            <person name="Ou Z."/>
            <person name="Jie Z."/>
            <person name="Yan Q."/>
            <person name="Li P."/>
            <person name="Yi J."/>
            <person name="Peng Y."/>
        </authorList>
    </citation>
    <scope>NUCLEOTIDE SEQUENCE [LARGE SCALE GENOMIC DNA]</scope>
    <source>
        <strain evidence="7 8">GP43</strain>
    </source>
</reference>
<comment type="caution">
    <text evidence="7">The sequence shown here is derived from an EMBL/GenBank/DDBJ whole genome shotgun (WGS) entry which is preliminary data.</text>
</comment>
<evidence type="ECO:0000256" key="4">
    <source>
        <dbReference type="ARBA" id="ARBA00022989"/>
    </source>
</evidence>
<gene>
    <name evidence="7" type="ORF">CXU09_08210</name>
</gene>
<evidence type="ECO:0008006" key="9">
    <source>
        <dbReference type="Google" id="ProtNLM"/>
    </source>
</evidence>
<feature type="transmembrane region" description="Helical" evidence="6">
    <location>
        <begin position="160"/>
        <end position="181"/>
    </location>
</feature>
<feature type="transmembrane region" description="Helical" evidence="6">
    <location>
        <begin position="15"/>
        <end position="32"/>
    </location>
</feature>
<dbReference type="RefSeq" id="WP_102735786.1">
    <property type="nucleotide sequence ID" value="NZ_PJKN01000004.1"/>
</dbReference>
<sequence length="511" mass="57361">MAEENSNKRIARNTMLLYTRSLVNLVIGLYTSRLTLDALGIADYGIYNVVGSLVALFGLFNGSLNTAISRFITYELGRNNNQRLNKVFSSSLSILFIFALVIFILGETVGLWAINCRMVFPADRMNAVNWVYQISLMTFLVSLLNVAYTATLTAHENFRVLATVEILLTGVKVICVILLYYVPMDRLIYFAGYSFLLTLASSGFYALYCNRHYPCCRYRAILDKPFLKEMGAFYSWNLFGSIAWLLKGSGINVVINLFFGVLINAAQAVATQVSAGVTALMGSFSSAMQPQITKSYAAGDYEHMWKLVFNGTRYSFFLLAVFILPLCFNIDFILSLWLKEIPAYTNIFVILFLANVLAESYSTYLITVLLATGKIAFYQASVGTILLLNVPLSYLAFQWGGPPVSFLVVSIVLTIMALIMRLWLLKKMLHFSILSFLKQVVFKTVAVSLLICLVNCALYLLLPDMYGKRVIFLFSTSLLSILLIYLTGLNNQEKTLILQQLKKRIASLIRS</sequence>
<protein>
    <recommendedName>
        <fullName evidence="9">Lipopolysaccharide biosynthesis protein</fullName>
    </recommendedName>
</protein>
<dbReference type="Proteomes" id="UP000235914">
    <property type="component" value="Unassembled WGS sequence"/>
</dbReference>
<comment type="subcellular location">
    <subcellularLocation>
        <location evidence="1">Cell membrane</location>
        <topology evidence="1">Multi-pass membrane protein</topology>
    </subcellularLocation>
</comment>
<evidence type="ECO:0000256" key="1">
    <source>
        <dbReference type="ARBA" id="ARBA00004651"/>
    </source>
</evidence>
<evidence type="ECO:0000256" key="5">
    <source>
        <dbReference type="ARBA" id="ARBA00023136"/>
    </source>
</evidence>
<evidence type="ECO:0000313" key="8">
    <source>
        <dbReference type="Proteomes" id="UP000235914"/>
    </source>
</evidence>
<dbReference type="GO" id="GO:0005886">
    <property type="term" value="C:plasma membrane"/>
    <property type="evidence" value="ECO:0007669"/>
    <property type="project" value="UniProtKB-SubCell"/>
</dbReference>
<feature type="transmembrane region" description="Helical" evidence="6">
    <location>
        <begin position="466"/>
        <end position="486"/>
    </location>
</feature>
<evidence type="ECO:0000256" key="2">
    <source>
        <dbReference type="ARBA" id="ARBA00022475"/>
    </source>
</evidence>